<keyword evidence="4 11" id="KW-0812">Transmembrane</keyword>
<keyword evidence="3" id="KW-1003">Cell membrane</keyword>
<evidence type="ECO:0000313" key="13">
    <source>
        <dbReference type="EMBL" id="MEK8131473.1"/>
    </source>
</evidence>
<keyword evidence="14" id="KW-1185">Reference proteome</keyword>
<evidence type="ECO:0000256" key="3">
    <source>
        <dbReference type="ARBA" id="ARBA00022475"/>
    </source>
</evidence>
<dbReference type="Gene3D" id="3.10.580.10">
    <property type="entry name" value="CBS-domain"/>
    <property type="match status" value="1"/>
</dbReference>
<dbReference type="Proteomes" id="UP001469365">
    <property type="component" value="Unassembled WGS sequence"/>
</dbReference>
<feature type="domain" description="CBS" evidence="12">
    <location>
        <begin position="305"/>
        <end position="362"/>
    </location>
</feature>
<evidence type="ECO:0000256" key="2">
    <source>
        <dbReference type="ARBA" id="ARBA00006337"/>
    </source>
</evidence>
<dbReference type="SUPFAM" id="SSF56176">
    <property type="entry name" value="FAD-binding/transporter-associated domain-like"/>
    <property type="match status" value="1"/>
</dbReference>
<dbReference type="PROSITE" id="PS51371">
    <property type="entry name" value="CBS"/>
    <property type="match status" value="1"/>
</dbReference>
<keyword evidence="6 11" id="KW-1133">Transmembrane helix</keyword>
<dbReference type="CDD" id="cd04590">
    <property type="entry name" value="CBS_pair_CorC_HlyC_assoc"/>
    <property type="match status" value="1"/>
</dbReference>
<dbReference type="SMART" id="SM01091">
    <property type="entry name" value="CorC_HlyC"/>
    <property type="match status" value="1"/>
</dbReference>
<dbReference type="InterPro" id="IPR000644">
    <property type="entry name" value="CBS_dom"/>
</dbReference>
<reference evidence="13 14" key="1">
    <citation type="submission" date="2024-04" db="EMBL/GenBank/DDBJ databases">
        <title>draft genome sequnece of Paenibacillus filicis.</title>
        <authorList>
            <person name="Kim D.-U."/>
        </authorList>
    </citation>
    <scope>NUCLEOTIDE SEQUENCE [LARGE SCALE GENOMIC DNA]</scope>
    <source>
        <strain evidence="13 14">KACC14197</strain>
    </source>
</reference>
<feature type="transmembrane region" description="Helical" evidence="11">
    <location>
        <begin position="117"/>
        <end position="137"/>
    </location>
</feature>
<sequence length="460" mass="51483">MSGDPFSIWLYIMSAILLVGIHSLLAAAQYGMARASPGGGTKPVQLPSGESAHAEPWGREEREQAGEAGRVPAPLRRPQLHASVLRAGMLLTTLGLGWLGSSGLAELLEPLLHPLGLPAMAVYALAAAAGFSLLALLQLTLGEQLPRAYALHRPAQSPVWPGQTLTWLAVALHPLLRLSEIITHALLRLIGIDPAEERRGAHTEDEIRSLMKESNRRGYIANTEMTLVDNIFEFAETTAREIMIPRTEMTCLYAQRSYEDNKLLAISEMHTRYPLCKPDKDSIVGFIHIKDLLKLSDDPVDMQDIVRPILKVPESMQISALLKLMQKRKTQMVLLIDEFGGTSGLVTFEDIIEEIVGEVQDEFDEERPQIERRNEAVHSIDGRLLIEEVNAFFGLNIETDDYDTIGGWIYSQVEMPPVQEQQIRWGEHWSFIIEEVDHLRISRILIIRAHPDSEKETFCS</sequence>
<evidence type="ECO:0000313" key="14">
    <source>
        <dbReference type="Proteomes" id="UP001469365"/>
    </source>
</evidence>
<organism evidence="13 14">
    <name type="scientific">Paenibacillus filicis</name>
    <dbReference type="NCBI Taxonomy" id="669464"/>
    <lineage>
        <taxon>Bacteria</taxon>
        <taxon>Bacillati</taxon>
        <taxon>Bacillota</taxon>
        <taxon>Bacilli</taxon>
        <taxon>Bacillales</taxon>
        <taxon>Paenibacillaceae</taxon>
        <taxon>Paenibacillus</taxon>
    </lineage>
</organism>
<accession>A0ABU9DUQ7</accession>
<evidence type="ECO:0000256" key="4">
    <source>
        <dbReference type="ARBA" id="ARBA00022692"/>
    </source>
</evidence>
<dbReference type="Gene3D" id="3.30.465.10">
    <property type="match status" value="1"/>
</dbReference>
<keyword evidence="5" id="KW-0677">Repeat</keyword>
<protein>
    <submittedName>
        <fullName evidence="13">Hemolysin family protein</fullName>
    </submittedName>
</protein>
<dbReference type="InterPro" id="IPR002550">
    <property type="entry name" value="CNNM"/>
</dbReference>
<dbReference type="InterPro" id="IPR036318">
    <property type="entry name" value="FAD-bd_PCMH-like_sf"/>
</dbReference>
<evidence type="ECO:0000256" key="6">
    <source>
        <dbReference type="ARBA" id="ARBA00022989"/>
    </source>
</evidence>
<dbReference type="EMBL" id="JBBPCC010000021">
    <property type="protein sequence ID" value="MEK8131473.1"/>
    <property type="molecule type" value="Genomic_DNA"/>
</dbReference>
<evidence type="ECO:0000256" key="7">
    <source>
        <dbReference type="ARBA" id="ARBA00023122"/>
    </source>
</evidence>
<dbReference type="PANTHER" id="PTHR43099">
    <property type="entry name" value="UPF0053 PROTEIN YRKA"/>
    <property type="match status" value="1"/>
</dbReference>
<evidence type="ECO:0000256" key="8">
    <source>
        <dbReference type="ARBA" id="ARBA00023136"/>
    </source>
</evidence>
<comment type="similarity">
    <text evidence="2">Belongs to the UPF0053 family.</text>
</comment>
<dbReference type="InterPro" id="IPR051676">
    <property type="entry name" value="UPF0053_domain"/>
</dbReference>
<dbReference type="RefSeq" id="WP_341418605.1">
    <property type="nucleotide sequence ID" value="NZ_JBBPCC010000021.1"/>
</dbReference>
<evidence type="ECO:0000256" key="11">
    <source>
        <dbReference type="SAM" id="Phobius"/>
    </source>
</evidence>
<dbReference type="InterPro" id="IPR005170">
    <property type="entry name" value="Transptr-assoc_dom"/>
</dbReference>
<evidence type="ECO:0000256" key="1">
    <source>
        <dbReference type="ARBA" id="ARBA00004651"/>
    </source>
</evidence>
<dbReference type="Pfam" id="PF03471">
    <property type="entry name" value="CorC_HlyC"/>
    <property type="match status" value="1"/>
</dbReference>
<dbReference type="Pfam" id="PF01595">
    <property type="entry name" value="CNNM"/>
    <property type="match status" value="1"/>
</dbReference>
<evidence type="ECO:0000256" key="9">
    <source>
        <dbReference type="PROSITE-ProRule" id="PRU00703"/>
    </source>
</evidence>
<name>A0ABU9DUQ7_9BACL</name>
<dbReference type="PANTHER" id="PTHR43099:SF2">
    <property type="entry name" value="UPF0053 PROTEIN YRKA"/>
    <property type="match status" value="1"/>
</dbReference>
<evidence type="ECO:0000259" key="12">
    <source>
        <dbReference type="PROSITE" id="PS51371"/>
    </source>
</evidence>
<dbReference type="InterPro" id="IPR016169">
    <property type="entry name" value="FAD-bd_PCMH_sub2"/>
</dbReference>
<comment type="subcellular location">
    <subcellularLocation>
        <location evidence="1">Cell membrane</location>
        <topology evidence="1">Multi-pass membrane protein</topology>
    </subcellularLocation>
</comment>
<feature type="transmembrane region" description="Helical" evidence="11">
    <location>
        <begin position="6"/>
        <end position="27"/>
    </location>
</feature>
<feature type="transmembrane region" description="Helical" evidence="11">
    <location>
        <begin position="84"/>
        <end position="105"/>
    </location>
</feature>
<keyword evidence="8 11" id="KW-0472">Membrane</keyword>
<proteinExistence type="inferred from homology"/>
<feature type="region of interest" description="Disordered" evidence="10">
    <location>
        <begin position="38"/>
        <end position="72"/>
    </location>
</feature>
<gene>
    <name evidence="13" type="ORF">WMW72_26540</name>
</gene>
<evidence type="ECO:0000256" key="10">
    <source>
        <dbReference type="SAM" id="MobiDB-lite"/>
    </source>
</evidence>
<keyword evidence="7 9" id="KW-0129">CBS domain</keyword>
<dbReference type="InterPro" id="IPR044751">
    <property type="entry name" value="Ion_transp-like_CBS"/>
</dbReference>
<comment type="caution">
    <text evidence="13">The sequence shown here is derived from an EMBL/GenBank/DDBJ whole genome shotgun (WGS) entry which is preliminary data.</text>
</comment>
<dbReference type="SUPFAM" id="SSF54631">
    <property type="entry name" value="CBS-domain pair"/>
    <property type="match status" value="1"/>
</dbReference>
<dbReference type="InterPro" id="IPR046342">
    <property type="entry name" value="CBS_dom_sf"/>
</dbReference>
<dbReference type="Pfam" id="PF00571">
    <property type="entry name" value="CBS"/>
    <property type="match status" value="1"/>
</dbReference>
<evidence type="ECO:0000256" key="5">
    <source>
        <dbReference type="ARBA" id="ARBA00022737"/>
    </source>
</evidence>
<feature type="compositionally biased region" description="Basic and acidic residues" evidence="10">
    <location>
        <begin position="52"/>
        <end position="65"/>
    </location>
</feature>